<dbReference type="PANTHER" id="PTHR23505">
    <property type="entry name" value="SPINSTER"/>
    <property type="match status" value="1"/>
</dbReference>
<dbReference type="InterPro" id="IPR011701">
    <property type="entry name" value="MFS"/>
</dbReference>
<evidence type="ECO:0000313" key="8">
    <source>
        <dbReference type="EMBL" id="MEJ5979623.1"/>
    </source>
</evidence>
<feature type="domain" description="Major facilitator superfamily (MFS) profile" evidence="7">
    <location>
        <begin position="19"/>
        <end position="424"/>
    </location>
</feature>
<keyword evidence="3 6" id="KW-0812">Transmembrane</keyword>
<feature type="transmembrane region" description="Helical" evidence="6">
    <location>
        <begin position="270"/>
        <end position="293"/>
    </location>
</feature>
<evidence type="ECO:0000256" key="5">
    <source>
        <dbReference type="ARBA" id="ARBA00023136"/>
    </source>
</evidence>
<feature type="transmembrane region" description="Helical" evidence="6">
    <location>
        <begin position="61"/>
        <end position="79"/>
    </location>
</feature>
<feature type="transmembrane region" description="Helical" evidence="6">
    <location>
        <begin position="21"/>
        <end position="41"/>
    </location>
</feature>
<dbReference type="Gene3D" id="1.20.1250.20">
    <property type="entry name" value="MFS general substrate transporter like domains"/>
    <property type="match status" value="1"/>
</dbReference>
<keyword evidence="5 6" id="KW-0472">Membrane</keyword>
<feature type="transmembrane region" description="Helical" evidence="6">
    <location>
        <begin position="401"/>
        <end position="419"/>
    </location>
</feature>
<evidence type="ECO:0000256" key="3">
    <source>
        <dbReference type="ARBA" id="ARBA00022692"/>
    </source>
</evidence>
<organism evidence="8 9">
    <name type="scientific">Novosphingobium anseongense</name>
    <dbReference type="NCBI Taxonomy" id="3133436"/>
    <lineage>
        <taxon>Bacteria</taxon>
        <taxon>Pseudomonadati</taxon>
        <taxon>Pseudomonadota</taxon>
        <taxon>Alphaproteobacteria</taxon>
        <taxon>Sphingomonadales</taxon>
        <taxon>Sphingomonadaceae</taxon>
        <taxon>Novosphingobium</taxon>
    </lineage>
</organism>
<dbReference type="PROSITE" id="PS50850">
    <property type="entry name" value="MFS"/>
    <property type="match status" value="1"/>
</dbReference>
<comment type="caution">
    <text evidence="8">The sequence shown here is derived from an EMBL/GenBank/DDBJ whole genome shotgun (WGS) entry which is preliminary data.</text>
</comment>
<feature type="transmembrane region" description="Helical" evidence="6">
    <location>
        <begin position="330"/>
        <end position="355"/>
    </location>
</feature>
<dbReference type="SUPFAM" id="SSF103473">
    <property type="entry name" value="MFS general substrate transporter"/>
    <property type="match status" value="1"/>
</dbReference>
<evidence type="ECO:0000256" key="6">
    <source>
        <dbReference type="SAM" id="Phobius"/>
    </source>
</evidence>
<evidence type="ECO:0000256" key="4">
    <source>
        <dbReference type="ARBA" id="ARBA00022989"/>
    </source>
</evidence>
<gene>
    <name evidence="8" type="ORF">WG901_23425</name>
</gene>
<feature type="transmembrane region" description="Helical" evidence="6">
    <location>
        <begin position="233"/>
        <end position="255"/>
    </location>
</feature>
<feature type="transmembrane region" description="Helical" evidence="6">
    <location>
        <begin position="305"/>
        <end position="324"/>
    </location>
</feature>
<comment type="subcellular location">
    <subcellularLocation>
        <location evidence="1">Membrane</location>
        <topology evidence="1">Multi-pass membrane protein</topology>
    </subcellularLocation>
</comment>
<dbReference type="InterPro" id="IPR020846">
    <property type="entry name" value="MFS_dom"/>
</dbReference>
<dbReference type="Proteomes" id="UP001361239">
    <property type="component" value="Unassembled WGS sequence"/>
</dbReference>
<name>A0ABU8S331_9SPHN</name>
<dbReference type="RefSeq" id="WP_339589561.1">
    <property type="nucleotide sequence ID" value="NZ_JBBHJZ010000010.1"/>
</dbReference>
<keyword evidence="2" id="KW-0813">Transport</keyword>
<evidence type="ECO:0000259" key="7">
    <source>
        <dbReference type="PROSITE" id="PS50850"/>
    </source>
</evidence>
<keyword evidence="9" id="KW-1185">Reference proteome</keyword>
<dbReference type="InterPro" id="IPR044770">
    <property type="entry name" value="MFS_spinster-like"/>
</dbReference>
<feature type="transmembrane region" description="Helical" evidence="6">
    <location>
        <begin position="367"/>
        <end position="389"/>
    </location>
</feature>
<dbReference type="Pfam" id="PF07690">
    <property type="entry name" value="MFS_1"/>
    <property type="match status" value="1"/>
</dbReference>
<keyword evidence="4 6" id="KW-1133">Transmembrane helix</keyword>
<feature type="transmembrane region" description="Helical" evidence="6">
    <location>
        <begin position="86"/>
        <end position="109"/>
    </location>
</feature>
<accession>A0ABU8S331</accession>
<dbReference type="InterPro" id="IPR036259">
    <property type="entry name" value="MFS_trans_sf"/>
</dbReference>
<feature type="transmembrane region" description="Helical" evidence="6">
    <location>
        <begin position="157"/>
        <end position="175"/>
    </location>
</feature>
<evidence type="ECO:0000256" key="1">
    <source>
        <dbReference type="ARBA" id="ARBA00004141"/>
    </source>
</evidence>
<dbReference type="PANTHER" id="PTHR23505:SF79">
    <property type="entry name" value="PROTEIN SPINSTER"/>
    <property type="match status" value="1"/>
</dbReference>
<feature type="transmembrane region" description="Helical" evidence="6">
    <location>
        <begin position="115"/>
        <end position="136"/>
    </location>
</feature>
<feature type="transmembrane region" description="Helical" evidence="6">
    <location>
        <begin position="187"/>
        <end position="208"/>
    </location>
</feature>
<dbReference type="EMBL" id="JBBHJZ010000010">
    <property type="protein sequence ID" value="MEJ5979623.1"/>
    <property type="molecule type" value="Genomic_DNA"/>
</dbReference>
<proteinExistence type="predicted"/>
<evidence type="ECO:0000313" key="9">
    <source>
        <dbReference type="Proteomes" id="UP001361239"/>
    </source>
</evidence>
<sequence length="441" mass="46420">MSFEASVPSYPSSRRARYSQAILVAIAFFTAMDIYVISLLVEPIKHDLGLTDVEVGIANTSALYGAYALFCIPMGLLVDRSNRVRMLAVAMAMWCLGLLLAAFSQGLWLLVGSKAVLGIANAMTLPAAMSLLADYFAPERRAMATMSYGLGQGFGQAGAVFIGGIGLGALTRAAMGDPGFLFGLAPWRLVSLSFAAAGALLIPVILTLREPQRMEGRQAGGGTLRELWAYRDFLVPLLAGTTFLSGMSTGVLNWIPPALTRLYGQEPSQFAGWFGTVSLVSVLAGMLAGGKLGERFHRHAGRDGVLRPAAVAAAVCAPASFMAMMPDLAWFAASTVCFTIAYAIAISIPMIAIALRIPNQLRGAAMGFYIVTVSLAGVVAAPLVAWVGAALGGEDMLGRGMAAVGAPSACLAALSFWWASRPAVHDELSHEDLVVARRRPV</sequence>
<evidence type="ECO:0000256" key="2">
    <source>
        <dbReference type="ARBA" id="ARBA00022448"/>
    </source>
</evidence>
<reference evidence="8 9" key="1">
    <citation type="submission" date="2024-03" db="EMBL/GenBank/DDBJ databases">
        <authorList>
            <person name="Jo J.-H."/>
        </authorList>
    </citation>
    <scope>NUCLEOTIDE SEQUENCE [LARGE SCALE GENOMIC DNA]</scope>
    <source>
        <strain evidence="8 9">PS1R-30</strain>
    </source>
</reference>
<protein>
    <submittedName>
        <fullName evidence="8">MFS transporter</fullName>
    </submittedName>
</protein>